<dbReference type="GO" id="GO:0003677">
    <property type="term" value="F:DNA binding"/>
    <property type="evidence" value="ECO:0007669"/>
    <property type="project" value="InterPro"/>
</dbReference>
<dbReference type="InterPro" id="IPR001789">
    <property type="entry name" value="Sig_transdc_resp-reg_receiver"/>
</dbReference>
<feature type="domain" description="Response regulatory" evidence="2">
    <location>
        <begin position="3"/>
        <end position="116"/>
    </location>
</feature>
<dbReference type="Gene3D" id="3.40.50.2300">
    <property type="match status" value="1"/>
</dbReference>
<keyword evidence="1" id="KW-0597">Phosphoprotein</keyword>
<evidence type="ECO:0000259" key="3">
    <source>
        <dbReference type="PROSITE" id="PS50930"/>
    </source>
</evidence>
<dbReference type="STRING" id="926562.Oweho_2550"/>
<dbReference type="PROSITE" id="PS50930">
    <property type="entry name" value="HTH_LYTTR"/>
    <property type="match status" value="1"/>
</dbReference>
<feature type="domain" description="HTH LytTR-type" evidence="3">
    <location>
        <begin position="146"/>
        <end position="247"/>
    </location>
</feature>
<evidence type="ECO:0000256" key="1">
    <source>
        <dbReference type="PROSITE-ProRule" id="PRU00169"/>
    </source>
</evidence>
<dbReference type="InterPro" id="IPR011006">
    <property type="entry name" value="CheY-like_superfamily"/>
</dbReference>
<dbReference type="PANTHER" id="PTHR37299">
    <property type="entry name" value="TRANSCRIPTIONAL REGULATOR-RELATED"/>
    <property type="match status" value="1"/>
</dbReference>
<proteinExistence type="predicted"/>
<dbReference type="Pfam" id="PF00072">
    <property type="entry name" value="Response_reg"/>
    <property type="match status" value="1"/>
</dbReference>
<dbReference type="PANTHER" id="PTHR37299:SF1">
    <property type="entry name" value="STAGE 0 SPORULATION PROTEIN A HOMOLOG"/>
    <property type="match status" value="1"/>
</dbReference>
<dbReference type="RefSeq" id="WP_014202867.1">
    <property type="nucleotide sequence ID" value="NC_016599.1"/>
</dbReference>
<reference evidence="4 5" key="1">
    <citation type="journal article" date="2012" name="Stand. Genomic Sci.">
        <title>Genome sequence of the orange-pigmented seawater bacterium Owenweeksia hongkongensis type strain (UST20020801(T)).</title>
        <authorList>
            <person name="Riedel T."/>
            <person name="Held B."/>
            <person name="Nolan M."/>
            <person name="Lucas S."/>
            <person name="Lapidus A."/>
            <person name="Tice H."/>
            <person name="Del Rio T.G."/>
            <person name="Cheng J.F."/>
            <person name="Han C."/>
            <person name="Tapia R."/>
            <person name="Goodwin L.A."/>
            <person name="Pitluck S."/>
            <person name="Liolios K."/>
            <person name="Mavromatis K."/>
            <person name="Pagani I."/>
            <person name="Ivanova N."/>
            <person name="Mikhailova N."/>
            <person name="Pati A."/>
            <person name="Chen A."/>
            <person name="Palaniappan K."/>
            <person name="Rohde M."/>
            <person name="Tindall B.J."/>
            <person name="Detter J.C."/>
            <person name="Goker M."/>
            <person name="Woyke T."/>
            <person name="Bristow J."/>
            <person name="Eisen J.A."/>
            <person name="Markowitz V."/>
            <person name="Hugenholtz P."/>
            <person name="Klenk H.P."/>
            <person name="Kyrpides N.C."/>
        </authorList>
    </citation>
    <scope>NUCLEOTIDE SEQUENCE</scope>
    <source>
        <strain evidence="5">DSM 17368 / JCM 12287 / NRRL B-23963</strain>
    </source>
</reference>
<evidence type="ECO:0000313" key="5">
    <source>
        <dbReference type="Proteomes" id="UP000005631"/>
    </source>
</evidence>
<dbReference type="PROSITE" id="PS50110">
    <property type="entry name" value="RESPONSE_REGULATORY"/>
    <property type="match status" value="1"/>
</dbReference>
<dbReference type="PATRIC" id="fig|926562.3.peg.2566"/>
<feature type="modified residue" description="4-aspartylphosphate" evidence="1">
    <location>
        <position position="55"/>
    </location>
</feature>
<dbReference type="EMBL" id="CP003156">
    <property type="protein sequence ID" value="AEV33518.1"/>
    <property type="molecule type" value="Genomic_DNA"/>
</dbReference>
<dbReference type="SMART" id="SM00448">
    <property type="entry name" value="REC"/>
    <property type="match status" value="1"/>
</dbReference>
<dbReference type="eggNOG" id="COG3279">
    <property type="taxonomic scope" value="Bacteria"/>
</dbReference>
<dbReference type="HOGENOM" id="CLU_000445_14_1_10"/>
<keyword evidence="5" id="KW-1185">Reference proteome</keyword>
<dbReference type="Gene3D" id="2.40.50.1020">
    <property type="entry name" value="LytTr DNA-binding domain"/>
    <property type="match status" value="1"/>
</dbReference>
<dbReference type="AlphaFoldDB" id="G8R8C5"/>
<dbReference type="OrthoDB" id="2168082at2"/>
<dbReference type="InterPro" id="IPR046947">
    <property type="entry name" value="LytR-like"/>
</dbReference>
<protein>
    <submittedName>
        <fullName evidence="4">Response regulator of the LytR/AlgR family</fullName>
    </submittedName>
</protein>
<dbReference type="Proteomes" id="UP000005631">
    <property type="component" value="Chromosome"/>
</dbReference>
<accession>G8R8C5</accession>
<dbReference type="Pfam" id="PF04397">
    <property type="entry name" value="LytTR"/>
    <property type="match status" value="1"/>
</dbReference>
<gene>
    <name evidence="4" type="ordered locus">Oweho_2550</name>
</gene>
<organism evidence="4 5">
    <name type="scientific">Owenweeksia hongkongensis (strain DSM 17368 / CIP 108786 / JCM 12287 / NRRL B-23963 / UST20020801)</name>
    <dbReference type="NCBI Taxonomy" id="926562"/>
    <lineage>
        <taxon>Bacteria</taxon>
        <taxon>Pseudomonadati</taxon>
        <taxon>Bacteroidota</taxon>
        <taxon>Flavobacteriia</taxon>
        <taxon>Flavobacteriales</taxon>
        <taxon>Owenweeksiaceae</taxon>
        <taxon>Owenweeksia</taxon>
    </lineage>
</organism>
<sequence>MTRAIIIDDEKHCSESLALLIEKYVPEMTIEAELNDPIEAVDVIVSKKPDLVFLDIEMPKLNGFDLLKSLPVIDFEIIFTTAYDDFAIQAFKVSAIDYLLKPIERDELTKAVEKFKKHRADRDFEDRFMVFLSKYGRAEKGNLGKVALPTQEGFEFIDQDIIVRCESDSNYTTVVLEGQKDIVVSRTLKDVESMLDSTSFVRVHHSHLINLRHIRKYHKGSGGVIVMDNGDNVSVSRSKKSEFLDRI</sequence>
<evidence type="ECO:0000259" key="2">
    <source>
        <dbReference type="PROSITE" id="PS50110"/>
    </source>
</evidence>
<name>G8R8C5_OWEHD</name>
<dbReference type="SMART" id="SM00850">
    <property type="entry name" value="LytTR"/>
    <property type="match status" value="1"/>
</dbReference>
<dbReference type="GO" id="GO:0000156">
    <property type="term" value="F:phosphorelay response regulator activity"/>
    <property type="evidence" value="ECO:0007669"/>
    <property type="project" value="InterPro"/>
</dbReference>
<dbReference type="InterPro" id="IPR007492">
    <property type="entry name" value="LytTR_DNA-bd_dom"/>
</dbReference>
<dbReference type="SUPFAM" id="SSF52172">
    <property type="entry name" value="CheY-like"/>
    <property type="match status" value="1"/>
</dbReference>
<dbReference type="KEGG" id="oho:Oweho_2550"/>
<evidence type="ECO:0000313" key="4">
    <source>
        <dbReference type="EMBL" id="AEV33518.1"/>
    </source>
</evidence>